<evidence type="ECO:0000256" key="3">
    <source>
        <dbReference type="ARBA" id="ARBA00022576"/>
    </source>
</evidence>
<evidence type="ECO:0000256" key="5">
    <source>
        <dbReference type="ARBA" id="ARBA00022898"/>
    </source>
</evidence>
<dbReference type="Gene3D" id="3.40.640.10">
    <property type="entry name" value="Type I PLP-dependent aspartate aminotransferase-like (Major domain)"/>
    <property type="match status" value="1"/>
</dbReference>
<dbReference type="InterPro" id="IPR015424">
    <property type="entry name" value="PyrdxlP-dep_Trfase"/>
</dbReference>
<evidence type="ECO:0000313" key="8">
    <source>
        <dbReference type="Proteomes" id="UP000231542"/>
    </source>
</evidence>
<accession>A0A2H0YVA7</accession>
<dbReference type="AlphaFoldDB" id="A0A2H0YVA7"/>
<protein>
    <submittedName>
        <fullName evidence="7">Aspartate aminotransferase</fullName>
    </submittedName>
</protein>
<dbReference type="InterPro" id="IPR004839">
    <property type="entry name" value="Aminotransferase_I/II_large"/>
</dbReference>
<dbReference type="Pfam" id="PF00155">
    <property type="entry name" value="Aminotran_1_2"/>
    <property type="match status" value="1"/>
</dbReference>
<comment type="cofactor">
    <cofactor evidence="1">
        <name>pyridoxal 5'-phosphate</name>
        <dbReference type="ChEBI" id="CHEBI:597326"/>
    </cofactor>
</comment>
<dbReference type="PANTHER" id="PTHR46383:SF1">
    <property type="entry name" value="ASPARTATE AMINOTRANSFERASE"/>
    <property type="match status" value="1"/>
</dbReference>
<dbReference type="NCBIfam" id="NF006388">
    <property type="entry name" value="PRK08637.1"/>
    <property type="match status" value="1"/>
</dbReference>
<dbReference type="Proteomes" id="UP000231542">
    <property type="component" value="Unassembled WGS sequence"/>
</dbReference>
<dbReference type="InterPro" id="IPR015421">
    <property type="entry name" value="PyrdxlP-dep_Trfase_major"/>
</dbReference>
<evidence type="ECO:0000259" key="6">
    <source>
        <dbReference type="Pfam" id="PF00155"/>
    </source>
</evidence>
<sequence length="432" mass="48766">MVSLNKQAELLNKDIRGANSAVFDLFTEKGKAIFFPHQGVLGQTAEAKGKKLNATIGMAYEDDGSIMALDTLINKIKLDKNSVFPYASSFGKQELRKEWQSQILKKNPSLEEKNFSLPVVTNAVTHGLSIVGYLFADPETEIIIPEPAWDNYELVFTITYGAKISHFPLFRNNGFNLKGLKEQLNRRSFKKILLLNFPNNPTGYTPNQEEVNQIGEIINDFSKKNRLIVICDDAYFGLVYEKGIFRESIFSKLCCLSPNVLAMKVDGVTKEDYAWGLRIGFVTFGVKNGKEKLYSALEDKAAGAVRATISNASNLSQSLILQALLAKEYEAEKEKKRTTLQKRYETVKDILSKNQQYKKYFQALPYNSGYFLCLKLSGSLKAEQIRQHLLEKYDTGLIVVDNLLRVAYSSLTKEKLEELFNNIYLACGDIKS</sequence>
<evidence type="ECO:0000256" key="1">
    <source>
        <dbReference type="ARBA" id="ARBA00001933"/>
    </source>
</evidence>
<dbReference type="GO" id="GO:0008483">
    <property type="term" value="F:transaminase activity"/>
    <property type="evidence" value="ECO:0007669"/>
    <property type="project" value="UniProtKB-KW"/>
</dbReference>
<dbReference type="InterPro" id="IPR050596">
    <property type="entry name" value="AspAT/PAT-like"/>
</dbReference>
<comment type="similarity">
    <text evidence="2">Belongs to the class-I pyridoxal-phosphate-dependent aminotransferase family.</text>
</comment>
<comment type="caution">
    <text evidence="7">The sequence shown here is derived from an EMBL/GenBank/DDBJ whole genome shotgun (WGS) entry which is preliminary data.</text>
</comment>
<dbReference type="EMBL" id="PEXU01000043">
    <property type="protein sequence ID" value="PIS42424.1"/>
    <property type="molecule type" value="Genomic_DNA"/>
</dbReference>
<dbReference type="InterPro" id="IPR015422">
    <property type="entry name" value="PyrdxlP-dep_Trfase_small"/>
</dbReference>
<organism evidence="7 8">
    <name type="scientific">Candidatus Kerfeldbacteria bacterium CG08_land_8_20_14_0_20_40_16</name>
    <dbReference type="NCBI Taxonomy" id="2014244"/>
    <lineage>
        <taxon>Bacteria</taxon>
        <taxon>Candidatus Kerfeldiibacteriota</taxon>
    </lineage>
</organism>
<dbReference type="PANTHER" id="PTHR46383">
    <property type="entry name" value="ASPARTATE AMINOTRANSFERASE"/>
    <property type="match status" value="1"/>
</dbReference>
<dbReference type="Gene3D" id="3.90.1150.10">
    <property type="entry name" value="Aspartate Aminotransferase, domain 1"/>
    <property type="match status" value="1"/>
</dbReference>
<keyword evidence="3 7" id="KW-0032">Aminotransferase</keyword>
<feature type="domain" description="Aminotransferase class I/classII large" evidence="6">
    <location>
        <begin position="74"/>
        <end position="422"/>
    </location>
</feature>
<gene>
    <name evidence="7" type="ORF">COT24_03570</name>
</gene>
<name>A0A2H0YVA7_9BACT</name>
<dbReference type="GO" id="GO:0030170">
    <property type="term" value="F:pyridoxal phosphate binding"/>
    <property type="evidence" value="ECO:0007669"/>
    <property type="project" value="InterPro"/>
</dbReference>
<dbReference type="CDD" id="cd00609">
    <property type="entry name" value="AAT_like"/>
    <property type="match status" value="1"/>
</dbReference>
<keyword evidence="5" id="KW-0663">Pyridoxal phosphate</keyword>
<evidence type="ECO:0000256" key="2">
    <source>
        <dbReference type="ARBA" id="ARBA00007441"/>
    </source>
</evidence>
<dbReference type="GO" id="GO:0006520">
    <property type="term" value="P:amino acid metabolic process"/>
    <property type="evidence" value="ECO:0007669"/>
    <property type="project" value="InterPro"/>
</dbReference>
<reference evidence="7 8" key="1">
    <citation type="submission" date="2017-09" db="EMBL/GenBank/DDBJ databases">
        <title>Depth-based differentiation of microbial function through sediment-hosted aquifers and enrichment of novel symbionts in the deep terrestrial subsurface.</title>
        <authorList>
            <person name="Probst A.J."/>
            <person name="Ladd B."/>
            <person name="Jarett J.K."/>
            <person name="Geller-Mcgrath D.E."/>
            <person name="Sieber C.M."/>
            <person name="Emerson J.B."/>
            <person name="Anantharaman K."/>
            <person name="Thomas B.C."/>
            <person name="Malmstrom R."/>
            <person name="Stieglmeier M."/>
            <person name="Klingl A."/>
            <person name="Woyke T."/>
            <person name="Ryan C.M."/>
            <person name="Banfield J.F."/>
        </authorList>
    </citation>
    <scope>NUCLEOTIDE SEQUENCE [LARGE SCALE GENOMIC DNA]</scope>
    <source>
        <strain evidence="7">CG08_land_8_20_14_0_20_40_16</strain>
    </source>
</reference>
<evidence type="ECO:0000256" key="4">
    <source>
        <dbReference type="ARBA" id="ARBA00022679"/>
    </source>
</evidence>
<evidence type="ECO:0000313" key="7">
    <source>
        <dbReference type="EMBL" id="PIS42424.1"/>
    </source>
</evidence>
<keyword evidence="4 7" id="KW-0808">Transferase</keyword>
<proteinExistence type="inferred from homology"/>
<dbReference type="SUPFAM" id="SSF53383">
    <property type="entry name" value="PLP-dependent transferases"/>
    <property type="match status" value="1"/>
</dbReference>